<reference evidence="8 9" key="1">
    <citation type="submission" date="2023-03" db="EMBL/GenBank/DDBJ databases">
        <title>High recombination rates correlate with genetic variation in Cardiocondyla obscurior ants.</title>
        <authorList>
            <person name="Errbii M."/>
        </authorList>
    </citation>
    <scope>NUCLEOTIDE SEQUENCE [LARGE SCALE GENOMIC DNA]</scope>
    <source>
        <strain evidence="8">Alpha-2009</strain>
        <tissue evidence="8">Whole body</tissue>
    </source>
</reference>
<sequence>MSRHRDVRSMNYSDEYDGYDDVYGHSVEDDYCVSPTVEQFLFDRSKQQNIASFITEPDIVEDNEDVDESLPSSNEEKHNLSELERAKLESCLETIRNVIGDTVSDSKLKDKIILSNFDANTALDAILKESSPKQDADSAVNKKRLEQHPGVSLDKSNTSTFTIPRFSFKKENTLSEDSSRTICQSSSTDRLKDVNYPVKPFSSLAGLISHHTESIHSNAAITSLNDTKAQPFSSLAALTTDYLQKSNINNIQSQIKPQSISPFVIPKLSITKKNNEERDNAHLSKFCTSENNKTQLMSTNVLNNHKINLLEKDFSSMNIFPKSNILKDIKTEEQFKNPSIVNKICTPLSDDWVDLSTALKEAEFLVDNAFHNVNSASSKKLQHNMHSLEICVEDDAKIMPNVLPVTLNLCALRCVKLPYTKINASVFGKTLCKKWNMKKPFFKVTVEPYSTIKPFDFSTPYSNRS</sequence>
<feature type="compositionally biased region" description="Acidic residues" evidence="6">
    <location>
        <begin position="58"/>
        <end position="68"/>
    </location>
</feature>
<keyword evidence="5" id="KW-0648">Protein biosynthesis</keyword>
<organism evidence="8 9">
    <name type="scientific">Cardiocondyla obscurior</name>
    <dbReference type="NCBI Taxonomy" id="286306"/>
    <lineage>
        <taxon>Eukaryota</taxon>
        <taxon>Metazoa</taxon>
        <taxon>Ecdysozoa</taxon>
        <taxon>Arthropoda</taxon>
        <taxon>Hexapoda</taxon>
        <taxon>Insecta</taxon>
        <taxon>Pterygota</taxon>
        <taxon>Neoptera</taxon>
        <taxon>Endopterygota</taxon>
        <taxon>Hymenoptera</taxon>
        <taxon>Apocrita</taxon>
        <taxon>Aculeata</taxon>
        <taxon>Formicoidea</taxon>
        <taxon>Formicidae</taxon>
        <taxon>Myrmicinae</taxon>
        <taxon>Cardiocondyla</taxon>
    </lineage>
</organism>
<dbReference type="GO" id="GO:0006412">
    <property type="term" value="P:translation"/>
    <property type="evidence" value="ECO:0007669"/>
    <property type="project" value="UniProtKB-KW"/>
</dbReference>
<evidence type="ECO:0000256" key="1">
    <source>
        <dbReference type="ARBA" id="ARBA00004496"/>
    </source>
</evidence>
<dbReference type="InterPro" id="IPR037189">
    <property type="entry name" value="HBS1-like_N_sf"/>
</dbReference>
<evidence type="ECO:0000313" key="8">
    <source>
        <dbReference type="EMBL" id="KAL0101489.1"/>
    </source>
</evidence>
<keyword evidence="9" id="KW-1185">Reference proteome</keyword>
<dbReference type="AlphaFoldDB" id="A0AAW2EGR4"/>
<dbReference type="SUPFAM" id="SSF109732">
    <property type="entry name" value="HBS1-like domain"/>
    <property type="match status" value="1"/>
</dbReference>
<accession>A0AAW2EGR4</accession>
<evidence type="ECO:0000256" key="6">
    <source>
        <dbReference type="SAM" id="MobiDB-lite"/>
    </source>
</evidence>
<evidence type="ECO:0000256" key="3">
    <source>
        <dbReference type="ARBA" id="ARBA00022553"/>
    </source>
</evidence>
<gene>
    <name evidence="8" type="ORF">PUN28_018962</name>
</gene>
<comment type="subcellular location">
    <subcellularLocation>
        <location evidence="1">Cytoplasm</location>
    </subcellularLocation>
</comment>
<dbReference type="InterPro" id="IPR015033">
    <property type="entry name" value="HBS1-like_N"/>
</dbReference>
<dbReference type="GO" id="GO:0005737">
    <property type="term" value="C:cytoplasm"/>
    <property type="evidence" value="ECO:0007669"/>
    <property type="project" value="UniProtKB-SubCell"/>
</dbReference>
<comment type="caution">
    <text evidence="8">The sequence shown here is derived from an EMBL/GenBank/DDBJ whole genome shotgun (WGS) entry which is preliminary data.</text>
</comment>
<keyword evidence="3" id="KW-0597">Phosphoprotein</keyword>
<dbReference type="Proteomes" id="UP001430953">
    <property type="component" value="Unassembled WGS sequence"/>
</dbReference>
<protein>
    <recommendedName>
        <fullName evidence="7">HBS1-like protein N-terminal domain-containing protein</fullName>
    </recommendedName>
</protein>
<evidence type="ECO:0000256" key="4">
    <source>
        <dbReference type="ARBA" id="ARBA00022801"/>
    </source>
</evidence>
<evidence type="ECO:0000313" key="9">
    <source>
        <dbReference type="Proteomes" id="UP001430953"/>
    </source>
</evidence>
<name>A0AAW2EGR4_9HYME</name>
<evidence type="ECO:0000259" key="7">
    <source>
        <dbReference type="Pfam" id="PF08938"/>
    </source>
</evidence>
<evidence type="ECO:0000256" key="2">
    <source>
        <dbReference type="ARBA" id="ARBA00022490"/>
    </source>
</evidence>
<evidence type="ECO:0000256" key="5">
    <source>
        <dbReference type="ARBA" id="ARBA00022917"/>
    </source>
</evidence>
<dbReference type="GO" id="GO:0016787">
    <property type="term" value="F:hydrolase activity"/>
    <property type="evidence" value="ECO:0007669"/>
    <property type="project" value="UniProtKB-KW"/>
</dbReference>
<proteinExistence type="predicted"/>
<keyword evidence="4" id="KW-0378">Hydrolase</keyword>
<dbReference type="Gene3D" id="1.10.8.10">
    <property type="entry name" value="DNA helicase RuvA subunit, C-terminal domain"/>
    <property type="match status" value="1"/>
</dbReference>
<keyword evidence="2" id="KW-0963">Cytoplasm</keyword>
<feature type="region of interest" description="Disordered" evidence="6">
    <location>
        <begin position="56"/>
        <end position="79"/>
    </location>
</feature>
<dbReference type="Pfam" id="PF08938">
    <property type="entry name" value="HBS1_N"/>
    <property type="match status" value="1"/>
</dbReference>
<dbReference type="EMBL" id="JADYXP020000024">
    <property type="protein sequence ID" value="KAL0101489.1"/>
    <property type="molecule type" value="Genomic_DNA"/>
</dbReference>
<feature type="domain" description="HBS1-like protein N-terminal" evidence="7">
    <location>
        <begin position="66"/>
        <end position="134"/>
    </location>
</feature>
<feature type="region of interest" description="Disordered" evidence="6">
    <location>
        <begin position="130"/>
        <end position="153"/>
    </location>
</feature>